<proteinExistence type="predicted"/>
<dbReference type="RefSeq" id="WP_147583564.1">
    <property type="nucleotide sequence ID" value="NZ_CP042831.1"/>
</dbReference>
<keyword evidence="2" id="KW-1185">Reference proteome</keyword>
<name>A0A5B9FVI2_9FLAO</name>
<dbReference type="Proteomes" id="UP000321222">
    <property type="component" value="Chromosome"/>
</dbReference>
<accession>A0A5B9FVI2</accession>
<sequence>MKQKIYDALIKMQQEKSKTNTVTFVHETIYHGKVKKAEIKISKSAGNTTNASIVELSGYSKNYIRKMLNQSIENFTVNVLPLPKAGDEIRIRANISLKNDVTIPEHTNYYSVNNSIIKCSGTPLQKDFIADFIRLSPDGCDKLPHSSSTYKIFKLK</sequence>
<protein>
    <submittedName>
        <fullName evidence="1">Uncharacterized protein</fullName>
    </submittedName>
</protein>
<dbReference type="AlphaFoldDB" id="A0A5B9FVI2"/>
<dbReference type="EMBL" id="CP042831">
    <property type="protein sequence ID" value="QEE50076.1"/>
    <property type="molecule type" value="Genomic_DNA"/>
</dbReference>
<evidence type="ECO:0000313" key="1">
    <source>
        <dbReference type="EMBL" id="QEE50076.1"/>
    </source>
</evidence>
<dbReference type="KEGG" id="fak:FUA48_10945"/>
<reference evidence="1 2" key="1">
    <citation type="submission" date="2019-08" db="EMBL/GenBank/DDBJ databases">
        <title>Flavobacterium alkalisoli sp. nov., isolated from rhizosphere soil of Suaeda salsa.</title>
        <authorList>
            <person name="Sun J.-Q."/>
            <person name="Xu L."/>
        </authorList>
    </citation>
    <scope>NUCLEOTIDE SEQUENCE [LARGE SCALE GENOMIC DNA]</scope>
    <source>
        <strain evidence="1 2">XS-5</strain>
    </source>
</reference>
<gene>
    <name evidence="1" type="ORF">FUA48_10945</name>
</gene>
<evidence type="ECO:0000313" key="2">
    <source>
        <dbReference type="Proteomes" id="UP000321222"/>
    </source>
</evidence>
<organism evidence="1 2">
    <name type="scientific">Flavobacterium alkalisoli</name>
    <dbReference type="NCBI Taxonomy" id="2602769"/>
    <lineage>
        <taxon>Bacteria</taxon>
        <taxon>Pseudomonadati</taxon>
        <taxon>Bacteroidota</taxon>
        <taxon>Flavobacteriia</taxon>
        <taxon>Flavobacteriales</taxon>
        <taxon>Flavobacteriaceae</taxon>
        <taxon>Flavobacterium</taxon>
    </lineage>
</organism>